<dbReference type="InterPro" id="IPR023213">
    <property type="entry name" value="CAT-like_dom_sf"/>
</dbReference>
<dbReference type="InterPro" id="IPR001242">
    <property type="entry name" value="Condensation_dom"/>
</dbReference>
<proteinExistence type="predicted"/>
<feature type="non-terminal residue" evidence="3">
    <location>
        <position position="1"/>
    </location>
</feature>
<evidence type="ECO:0000313" key="4">
    <source>
        <dbReference type="Proteomes" id="UP000032534"/>
    </source>
</evidence>
<keyword evidence="4" id="KW-1185">Reference proteome</keyword>
<keyword evidence="1" id="KW-0436">Ligase</keyword>
<dbReference type="EMBL" id="JTHP01000177">
    <property type="protein sequence ID" value="KJD42222.1"/>
    <property type="molecule type" value="Genomic_DNA"/>
</dbReference>
<evidence type="ECO:0000256" key="1">
    <source>
        <dbReference type="ARBA" id="ARBA00022598"/>
    </source>
</evidence>
<feature type="domain" description="Condensation" evidence="2">
    <location>
        <begin position="1"/>
        <end position="304"/>
    </location>
</feature>
<dbReference type="GO" id="GO:0008610">
    <property type="term" value="P:lipid biosynthetic process"/>
    <property type="evidence" value="ECO:0007669"/>
    <property type="project" value="UniProtKB-ARBA"/>
</dbReference>
<dbReference type="AlphaFoldDB" id="A0A0D7WWV6"/>
<dbReference type="PANTHER" id="PTHR45398:SF1">
    <property type="entry name" value="ENZYME, PUTATIVE (JCVI)-RELATED"/>
    <property type="match status" value="1"/>
</dbReference>
<organism evidence="3 4">
    <name type="scientific">Paenibacillus terrae</name>
    <dbReference type="NCBI Taxonomy" id="159743"/>
    <lineage>
        <taxon>Bacteria</taxon>
        <taxon>Bacillati</taxon>
        <taxon>Bacillota</taxon>
        <taxon>Bacilli</taxon>
        <taxon>Bacillales</taxon>
        <taxon>Paenibacillaceae</taxon>
        <taxon>Paenibacillus</taxon>
    </lineage>
</organism>
<name>A0A0D7WWV6_9BACL</name>
<protein>
    <recommendedName>
        <fullName evidence="2">Condensation domain-containing protein</fullName>
    </recommendedName>
</protein>
<dbReference type="Proteomes" id="UP000032534">
    <property type="component" value="Unassembled WGS sequence"/>
</dbReference>
<gene>
    <name evidence="3" type="ORF">QD47_29490</name>
</gene>
<dbReference type="Gene3D" id="3.30.559.10">
    <property type="entry name" value="Chloramphenicol acetyltransferase-like domain"/>
    <property type="match status" value="1"/>
</dbReference>
<dbReference type="GO" id="GO:0016874">
    <property type="term" value="F:ligase activity"/>
    <property type="evidence" value="ECO:0007669"/>
    <property type="project" value="UniProtKB-KW"/>
</dbReference>
<dbReference type="InterPro" id="IPR010060">
    <property type="entry name" value="NRPS_synth"/>
</dbReference>
<sequence length="366" mass="41529">LEDLSNAYEKAVRGEAIQLPTKTDSFRVWSERLSAYADSPEMESEHVHWEQVNELAASESLRLTELLDSKKPLTINNTATLSLKFTKEETDQLLKQAHRAYNTEVNDLLLTALGMTLSTWTGSEQVAILLEGHGREDIMKDTDITRTVGWFTSQYPILLRINGEDHISRNIKRMKEMLRGIPHKGIGYGIWRYLSQNGPSGATYAEPQISFNYLGEFDQTLRHSETHMSPYSSGADVNEQTRMPCSLDVGGIVTDEMLELDIRYNTKVLQGDNVIKLARELKQNVLEVIRHCVSRGRSELTPSDVLLPGLSLEALDRMVEQIQPDEELENMYPMTPMQKGMLFHNMLDSRSSAYVEQSTFELKGTL</sequence>
<dbReference type="Gene3D" id="3.30.559.30">
    <property type="entry name" value="Nonribosomal peptide synthetase, condensation domain"/>
    <property type="match status" value="1"/>
</dbReference>
<dbReference type="SUPFAM" id="SSF52777">
    <property type="entry name" value="CoA-dependent acyltransferases"/>
    <property type="match status" value="1"/>
</dbReference>
<feature type="non-terminal residue" evidence="3">
    <location>
        <position position="366"/>
    </location>
</feature>
<accession>A0A0D7WWV6</accession>
<dbReference type="PANTHER" id="PTHR45398">
    <property type="match status" value="1"/>
</dbReference>
<dbReference type="RefSeq" id="WP_044649474.1">
    <property type="nucleotide sequence ID" value="NZ_JTHP01000177.1"/>
</dbReference>
<comment type="caution">
    <text evidence="3">The sequence shown here is derived from an EMBL/GenBank/DDBJ whole genome shotgun (WGS) entry which is preliminary data.</text>
</comment>
<dbReference type="Pfam" id="PF00668">
    <property type="entry name" value="Condensation"/>
    <property type="match status" value="1"/>
</dbReference>
<evidence type="ECO:0000313" key="3">
    <source>
        <dbReference type="EMBL" id="KJD42222.1"/>
    </source>
</evidence>
<evidence type="ECO:0000259" key="2">
    <source>
        <dbReference type="Pfam" id="PF00668"/>
    </source>
</evidence>
<dbReference type="NCBIfam" id="TIGR01720">
    <property type="entry name" value="NRPS-para261"/>
    <property type="match status" value="1"/>
</dbReference>
<reference evidence="3 4" key="1">
    <citation type="submission" date="2014-11" db="EMBL/GenBank/DDBJ databases">
        <title>Draft Genome Sequences of Paenibacillus polymyxa NRRL B-30509 and Paenibacillus terrae NRRL B-30644, Strains from a Poultry Environment that Produce Tridecaptin A and Paenicidins.</title>
        <authorList>
            <person name="van Belkum M.J."/>
            <person name="Lohans C.T."/>
            <person name="Vederas J.C."/>
        </authorList>
    </citation>
    <scope>NUCLEOTIDE SEQUENCE [LARGE SCALE GENOMIC DNA]</scope>
    <source>
        <strain evidence="3 4">NRRL B-30644</strain>
    </source>
</reference>